<evidence type="ECO:0000256" key="1">
    <source>
        <dbReference type="SAM" id="MobiDB-lite"/>
    </source>
</evidence>
<accession>A0A6J8AWY6</accession>
<feature type="transmembrane region" description="Helical" evidence="2">
    <location>
        <begin position="217"/>
        <end position="237"/>
    </location>
</feature>
<gene>
    <name evidence="3" type="ORF">MCOR_12250</name>
</gene>
<sequence>MAGSSPSTQVTTNTPTTSDISTSPTKLTTKTTMVANLSSTGTTMKTNSQTTNDISTSSTELTTEATMAANSPSTDSPLTTNTPTTNDISIITLKTTTESIEGAISTVTDTTMTNKTPTTSKIYTITSDVTTVSTVATNSPSATYIQEFTDNATAGNINCMCPCANYLPSNSTLWTEEKLVKRLTLLKSTISVNKKETNMYKGTKRSAYDPRKSSRNLGLFGVIVLVLPVIFVVVIDIQRIFK</sequence>
<dbReference type="EMBL" id="CACVKT020002100">
    <property type="protein sequence ID" value="CAC5375116.1"/>
    <property type="molecule type" value="Genomic_DNA"/>
</dbReference>
<dbReference type="Proteomes" id="UP000507470">
    <property type="component" value="Unassembled WGS sequence"/>
</dbReference>
<name>A0A6J8AWY6_MYTCO</name>
<evidence type="ECO:0000313" key="3">
    <source>
        <dbReference type="EMBL" id="CAC5375116.1"/>
    </source>
</evidence>
<organism evidence="3 4">
    <name type="scientific">Mytilus coruscus</name>
    <name type="common">Sea mussel</name>
    <dbReference type="NCBI Taxonomy" id="42192"/>
    <lineage>
        <taxon>Eukaryota</taxon>
        <taxon>Metazoa</taxon>
        <taxon>Spiralia</taxon>
        <taxon>Lophotrochozoa</taxon>
        <taxon>Mollusca</taxon>
        <taxon>Bivalvia</taxon>
        <taxon>Autobranchia</taxon>
        <taxon>Pteriomorphia</taxon>
        <taxon>Mytilida</taxon>
        <taxon>Mytiloidea</taxon>
        <taxon>Mytilidae</taxon>
        <taxon>Mytilinae</taxon>
        <taxon>Mytilus</taxon>
    </lineage>
</organism>
<proteinExistence type="predicted"/>
<protein>
    <submittedName>
        <fullName evidence="3">Uncharacterized protein</fullName>
    </submittedName>
</protein>
<keyword evidence="2" id="KW-0812">Transmembrane</keyword>
<feature type="region of interest" description="Disordered" evidence="1">
    <location>
        <begin position="40"/>
        <end position="61"/>
    </location>
</feature>
<feature type="region of interest" description="Disordered" evidence="1">
    <location>
        <begin position="1"/>
        <end position="28"/>
    </location>
</feature>
<keyword evidence="2" id="KW-0472">Membrane</keyword>
<evidence type="ECO:0000256" key="2">
    <source>
        <dbReference type="SAM" id="Phobius"/>
    </source>
</evidence>
<keyword evidence="2" id="KW-1133">Transmembrane helix</keyword>
<dbReference type="AlphaFoldDB" id="A0A6J8AWY6"/>
<evidence type="ECO:0000313" key="4">
    <source>
        <dbReference type="Proteomes" id="UP000507470"/>
    </source>
</evidence>
<feature type="compositionally biased region" description="Polar residues" evidence="1">
    <location>
        <begin position="40"/>
        <end position="54"/>
    </location>
</feature>
<keyword evidence="4" id="KW-1185">Reference proteome</keyword>
<reference evidence="3 4" key="1">
    <citation type="submission" date="2020-06" db="EMBL/GenBank/DDBJ databases">
        <authorList>
            <person name="Li R."/>
            <person name="Bekaert M."/>
        </authorList>
    </citation>
    <scope>NUCLEOTIDE SEQUENCE [LARGE SCALE GENOMIC DNA]</scope>
    <source>
        <strain evidence="4">wild</strain>
    </source>
</reference>
<dbReference type="OrthoDB" id="6209310at2759"/>